<sequence>MRLLVTGAAGKVGQVFIPAFLADPRFADWEIVALCHNRPVEQGERVAIVSGSLSDAATVAEAMAGVTHVLHLAAVKESPGLIFDVALKGLYLLLEAYRGSAASRQFILLSGDCVVGHIFQPYDAPITEASARKAYPGCYALTKVLEETMVEQFGVQYGVDWTTLRAPWIMEKDDFRFALDFGDGQFGGPPWTEIVDEAALARYRNGRYVPVLRDAGGNYLKRNFVHVDDLVSAILASIANPRAYGQLFNIAMDRPVDYGAVGRLLKAGADLEPIEIDTPFHSNWLDNSKARMVLGWAPEVGLEQLAERAFHYEREENDPRVVWYPG</sequence>
<dbReference type="InterPro" id="IPR036291">
    <property type="entry name" value="NAD(P)-bd_dom_sf"/>
</dbReference>
<keyword evidence="3" id="KW-1185">Reference proteome</keyword>
<organism evidence="2 3">
    <name type="scientific">Hoeflea olei</name>
    <dbReference type="NCBI Taxonomy" id="1480615"/>
    <lineage>
        <taxon>Bacteria</taxon>
        <taxon>Pseudomonadati</taxon>
        <taxon>Pseudomonadota</taxon>
        <taxon>Alphaproteobacteria</taxon>
        <taxon>Hyphomicrobiales</taxon>
        <taxon>Rhizobiaceae</taxon>
        <taxon>Hoeflea</taxon>
    </lineage>
</organism>
<comment type="caution">
    <text evidence="2">The sequence shown here is derived from an EMBL/GenBank/DDBJ whole genome shotgun (WGS) entry which is preliminary data.</text>
</comment>
<dbReference type="OrthoDB" id="9798669at2"/>
<dbReference type="STRING" id="1480615.AWJ14_10910"/>
<evidence type="ECO:0000313" key="3">
    <source>
        <dbReference type="Proteomes" id="UP000094795"/>
    </source>
</evidence>
<dbReference type="Pfam" id="PF01370">
    <property type="entry name" value="Epimerase"/>
    <property type="match status" value="1"/>
</dbReference>
<dbReference type="PANTHER" id="PTHR43245">
    <property type="entry name" value="BIFUNCTIONAL POLYMYXIN RESISTANCE PROTEIN ARNA"/>
    <property type="match status" value="1"/>
</dbReference>
<dbReference type="RefSeq" id="WP_066174407.1">
    <property type="nucleotide sequence ID" value="NZ_LQZT01000001.1"/>
</dbReference>
<dbReference type="InterPro" id="IPR001509">
    <property type="entry name" value="Epimerase_deHydtase"/>
</dbReference>
<dbReference type="EMBL" id="LQZT01000001">
    <property type="protein sequence ID" value="OCW59516.1"/>
    <property type="molecule type" value="Genomic_DNA"/>
</dbReference>
<dbReference type="Gene3D" id="3.40.50.720">
    <property type="entry name" value="NAD(P)-binding Rossmann-like Domain"/>
    <property type="match status" value="1"/>
</dbReference>
<dbReference type="PANTHER" id="PTHR43245:SF55">
    <property type="entry name" value="NAD(P)-BINDING DOMAIN-CONTAINING PROTEIN"/>
    <property type="match status" value="1"/>
</dbReference>
<gene>
    <name evidence="2" type="ORF">AWJ14_10910</name>
</gene>
<protein>
    <submittedName>
        <fullName evidence="2">UDP-glucose 4-epimerase</fullName>
    </submittedName>
</protein>
<accession>A0A1C1Z1F5</accession>
<reference evidence="2 3" key="1">
    <citation type="submission" date="2015-12" db="EMBL/GenBank/DDBJ databases">
        <authorList>
            <person name="Shamseldin A."/>
            <person name="Moawad H."/>
            <person name="Abd El-Rahim W.M."/>
            <person name="Sadowsky M.J."/>
        </authorList>
    </citation>
    <scope>NUCLEOTIDE SEQUENCE [LARGE SCALE GENOMIC DNA]</scope>
    <source>
        <strain evidence="2 3">JC234</strain>
    </source>
</reference>
<dbReference type="SUPFAM" id="SSF51735">
    <property type="entry name" value="NAD(P)-binding Rossmann-fold domains"/>
    <property type="match status" value="1"/>
</dbReference>
<proteinExistence type="predicted"/>
<dbReference type="Proteomes" id="UP000094795">
    <property type="component" value="Unassembled WGS sequence"/>
</dbReference>
<evidence type="ECO:0000259" key="1">
    <source>
        <dbReference type="Pfam" id="PF01370"/>
    </source>
</evidence>
<name>A0A1C1Z1F5_9HYPH</name>
<dbReference type="InterPro" id="IPR050177">
    <property type="entry name" value="Lipid_A_modif_metabolic_enz"/>
</dbReference>
<feature type="domain" description="NAD-dependent epimerase/dehydratase" evidence="1">
    <location>
        <begin position="4"/>
        <end position="166"/>
    </location>
</feature>
<evidence type="ECO:0000313" key="2">
    <source>
        <dbReference type="EMBL" id="OCW59516.1"/>
    </source>
</evidence>
<dbReference type="AlphaFoldDB" id="A0A1C1Z1F5"/>